<feature type="transmembrane region" description="Helical" evidence="1">
    <location>
        <begin position="12"/>
        <end position="35"/>
    </location>
</feature>
<evidence type="ECO:0000256" key="1">
    <source>
        <dbReference type="SAM" id="Phobius"/>
    </source>
</evidence>
<feature type="transmembrane region" description="Helical" evidence="1">
    <location>
        <begin position="275"/>
        <end position="296"/>
    </location>
</feature>
<feature type="transmembrane region" description="Helical" evidence="1">
    <location>
        <begin position="369"/>
        <end position="388"/>
    </location>
</feature>
<reference evidence="2" key="2">
    <citation type="journal article" date="2021" name="Microbiome">
        <title>Successional dynamics and alternative stable states in a saline activated sludge microbial community over 9 years.</title>
        <authorList>
            <person name="Wang Y."/>
            <person name="Ye J."/>
            <person name="Ju F."/>
            <person name="Liu L."/>
            <person name="Boyd J.A."/>
            <person name="Deng Y."/>
            <person name="Parks D.H."/>
            <person name="Jiang X."/>
            <person name="Yin X."/>
            <person name="Woodcroft B.J."/>
            <person name="Tyson G.W."/>
            <person name="Hugenholtz P."/>
            <person name="Polz M.F."/>
            <person name="Zhang T."/>
        </authorList>
    </citation>
    <scope>NUCLEOTIDE SEQUENCE</scope>
    <source>
        <strain evidence="2">HKST-UBA16</strain>
    </source>
</reference>
<feature type="transmembrane region" description="Helical" evidence="1">
    <location>
        <begin position="82"/>
        <end position="101"/>
    </location>
</feature>
<dbReference type="Proteomes" id="UP000748332">
    <property type="component" value="Unassembled WGS sequence"/>
</dbReference>
<sequence>MTTKFPKSTNNFWKTLGPSLTTIGLGLGSGEFILWPFLTAHYGFGILWGALIGITLQLFLILEIQRYTVVKGENIIRGFQRITKYTLGWITLSTLIGWLWPGFAATSALLLLKGFSLNESLLPYLSCMLLILSGFVLLTGKQVYKKVESIQKTFFPTSFIIILVIFLSLLDLSELRLALKGIIGIGDGYNWLPKDLKLSVFLSAFAYAGSGGNMLLGQSFYAIEKSQGLAKFAKKFILWGEKQKEPDREINPSEDQVSITNFQNLRKQQVAESSIVFWGMGFITIFMLAYISKVLLSDQANLPEGFQFLITEANALGINISNIIRILFLCIGIISLVNVQVGVLDLIGRVFGIAAVQSKKFKAYDHNRVYAYTVVATVLIGLAILIFGGKEPSWLIVTGAILNSIAMAVLGAMTIWTNNKFLPRKYRPNILISIILFTGVISYIGLFLATIL</sequence>
<reference evidence="2" key="1">
    <citation type="submission" date="2020-04" db="EMBL/GenBank/DDBJ databases">
        <authorList>
            <person name="Zhang T."/>
        </authorList>
    </citation>
    <scope>NUCLEOTIDE SEQUENCE</scope>
    <source>
        <strain evidence="2">HKST-UBA16</strain>
    </source>
</reference>
<proteinExistence type="predicted"/>
<feature type="transmembrane region" description="Helical" evidence="1">
    <location>
        <begin position="198"/>
        <end position="216"/>
    </location>
</feature>
<gene>
    <name evidence="2" type="ORF">KC622_02610</name>
</gene>
<evidence type="ECO:0000313" key="2">
    <source>
        <dbReference type="EMBL" id="MCA9375198.1"/>
    </source>
</evidence>
<feature type="transmembrane region" description="Helical" evidence="1">
    <location>
        <begin position="429"/>
        <end position="451"/>
    </location>
</feature>
<dbReference type="AlphaFoldDB" id="A0A955KVK1"/>
<feature type="transmembrane region" description="Helical" evidence="1">
    <location>
        <begin position="323"/>
        <end position="348"/>
    </location>
</feature>
<protein>
    <submittedName>
        <fullName evidence="2">Nramp family divalent metal transporter</fullName>
    </submittedName>
</protein>
<keyword evidence="1" id="KW-1133">Transmembrane helix</keyword>
<keyword evidence="1" id="KW-0472">Membrane</keyword>
<dbReference type="NCBIfam" id="NF037982">
    <property type="entry name" value="Nramp_1"/>
    <property type="match status" value="1"/>
</dbReference>
<comment type="caution">
    <text evidence="2">The sequence shown here is derived from an EMBL/GenBank/DDBJ whole genome shotgun (WGS) entry which is preliminary data.</text>
</comment>
<accession>A0A955KVK1</accession>
<feature type="transmembrane region" description="Helical" evidence="1">
    <location>
        <begin position="152"/>
        <end position="170"/>
    </location>
</feature>
<evidence type="ECO:0000313" key="3">
    <source>
        <dbReference type="Proteomes" id="UP000748332"/>
    </source>
</evidence>
<name>A0A955KVK1_9BACT</name>
<feature type="transmembrane region" description="Helical" evidence="1">
    <location>
        <begin position="394"/>
        <end position="417"/>
    </location>
</feature>
<feature type="transmembrane region" description="Helical" evidence="1">
    <location>
        <begin position="121"/>
        <end position="140"/>
    </location>
</feature>
<organism evidence="2 3">
    <name type="scientific">Candidatus Dojkabacteria bacterium</name>
    <dbReference type="NCBI Taxonomy" id="2099670"/>
    <lineage>
        <taxon>Bacteria</taxon>
        <taxon>Candidatus Dojkabacteria</taxon>
    </lineage>
</organism>
<keyword evidence="1" id="KW-0812">Transmembrane</keyword>
<dbReference type="EMBL" id="JAGQLM010000110">
    <property type="protein sequence ID" value="MCA9375198.1"/>
    <property type="molecule type" value="Genomic_DNA"/>
</dbReference>
<feature type="transmembrane region" description="Helical" evidence="1">
    <location>
        <begin position="41"/>
        <end position="62"/>
    </location>
</feature>